<name>A0A6L2PZR5_COPFO</name>
<keyword evidence="2" id="KW-0472">Membrane</keyword>
<evidence type="ECO:0000313" key="3">
    <source>
        <dbReference type="EMBL" id="GFG36058.1"/>
    </source>
</evidence>
<dbReference type="EMBL" id="BLKM01000599">
    <property type="protein sequence ID" value="GFG36058.1"/>
    <property type="molecule type" value="Genomic_DNA"/>
</dbReference>
<dbReference type="InParanoid" id="A0A6L2PZR5"/>
<organism evidence="3 4">
    <name type="scientific">Coptotermes formosanus</name>
    <name type="common">Formosan subterranean termite</name>
    <dbReference type="NCBI Taxonomy" id="36987"/>
    <lineage>
        <taxon>Eukaryota</taxon>
        <taxon>Metazoa</taxon>
        <taxon>Ecdysozoa</taxon>
        <taxon>Arthropoda</taxon>
        <taxon>Hexapoda</taxon>
        <taxon>Insecta</taxon>
        <taxon>Pterygota</taxon>
        <taxon>Neoptera</taxon>
        <taxon>Polyneoptera</taxon>
        <taxon>Dictyoptera</taxon>
        <taxon>Blattodea</taxon>
        <taxon>Blattoidea</taxon>
        <taxon>Termitoidae</taxon>
        <taxon>Rhinotermitidae</taxon>
        <taxon>Coptotermes</taxon>
    </lineage>
</organism>
<dbReference type="AlphaFoldDB" id="A0A6L2PZR5"/>
<dbReference type="OrthoDB" id="6619981at2759"/>
<keyword evidence="2" id="KW-0812">Transmembrane</keyword>
<sequence length="92" mass="10663">MRHQQVSVNVWQMVQTSGTYLALAFCAWVLLRLVNACFWLPGYLRKQREDEMKEEAEEKEKLLEEKETVQASGEEPEVTDGQTVSEESKKTI</sequence>
<evidence type="ECO:0000313" key="4">
    <source>
        <dbReference type="Proteomes" id="UP000502823"/>
    </source>
</evidence>
<dbReference type="Proteomes" id="UP000502823">
    <property type="component" value="Unassembled WGS sequence"/>
</dbReference>
<keyword evidence="4" id="KW-1185">Reference proteome</keyword>
<protein>
    <submittedName>
        <fullName evidence="3">Uncharacterized protein</fullName>
    </submittedName>
</protein>
<proteinExistence type="predicted"/>
<comment type="caution">
    <text evidence="3">The sequence shown here is derived from an EMBL/GenBank/DDBJ whole genome shotgun (WGS) entry which is preliminary data.</text>
</comment>
<feature type="transmembrane region" description="Helical" evidence="2">
    <location>
        <begin position="20"/>
        <end position="44"/>
    </location>
</feature>
<accession>A0A6L2PZR5</accession>
<evidence type="ECO:0000256" key="1">
    <source>
        <dbReference type="SAM" id="MobiDB-lite"/>
    </source>
</evidence>
<evidence type="ECO:0000256" key="2">
    <source>
        <dbReference type="SAM" id="Phobius"/>
    </source>
</evidence>
<feature type="region of interest" description="Disordered" evidence="1">
    <location>
        <begin position="49"/>
        <end position="92"/>
    </location>
</feature>
<reference evidence="4" key="1">
    <citation type="submission" date="2020-01" db="EMBL/GenBank/DDBJ databases">
        <title>Draft genome sequence of the Termite Coptotermes fromosanus.</title>
        <authorList>
            <person name="Itakura S."/>
            <person name="Yosikawa Y."/>
            <person name="Umezawa K."/>
        </authorList>
    </citation>
    <scope>NUCLEOTIDE SEQUENCE [LARGE SCALE GENOMIC DNA]</scope>
</reference>
<gene>
    <name evidence="3" type="ORF">Cfor_02595</name>
</gene>
<feature type="compositionally biased region" description="Basic and acidic residues" evidence="1">
    <location>
        <begin position="49"/>
        <end position="68"/>
    </location>
</feature>
<keyword evidence="2" id="KW-1133">Transmembrane helix</keyword>